<feature type="non-terminal residue" evidence="2">
    <location>
        <position position="370"/>
    </location>
</feature>
<proteinExistence type="predicted"/>
<reference evidence="2" key="1">
    <citation type="journal article" date="2015" name="Nature">
        <title>Complex archaea that bridge the gap between prokaryotes and eukaryotes.</title>
        <authorList>
            <person name="Spang A."/>
            <person name="Saw J.H."/>
            <person name="Jorgensen S.L."/>
            <person name="Zaremba-Niedzwiedzka K."/>
            <person name="Martijn J."/>
            <person name="Lind A.E."/>
            <person name="van Eijk R."/>
            <person name="Schleper C."/>
            <person name="Guy L."/>
            <person name="Ettema T.J."/>
        </authorList>
    </citation>
    <scope>NUCLEOTIDE SEQUENCE</scope>
</reference>
<organism evidence="2">
    <name type="scientific">marine sediment metagenome</name>
    <dbReference type="NCBI Taxonomy" id="412755"/>
    <lineage>
        <taxon>unclassified sequences</taxon>
        <taxon>metagenomes</taxon>
        <taxon>ecological metagenomes</taxon>
    </lineage>
</organism>
<evidence type="ECO:0000313" key="2">
    <source>
        <dbReference type="EMBL" id="KKM27574.1"/>
    </source>
</evidence>
<sequence>MNFLKQNLFLVCTVAVLALASAILLTLAGSANKKGDDYVSKRTEVALSMGRLMQGQGVNKNVVHVAEDRVKRMRQTHADVAAAFLARNSRNYQVMVFPDPDSPGKKVIPAFPIDKDLYQKKGLYLQFPGAYRKEVLKLLASMNPTIPPTIEEIKLEAATIAQQDARKAAAAPVVPAGDNVRIAEGAMPPRAGVRRFNVTRSLTPGVAGAAGTGTEEVQELPETPEEKATRTLRWIKAGAGDIFADEQSMHMALISDTLNYTNDMLWLAQLSLWVQRDIVAAINDTNAQVRRARAVSVQRAGAVKDKGVPASAVKRLVFTAVHGYVVDLSGGTEVPVGRGAPDASMGRARLAYVGQTPGAVGGSPFGARAG</sequence>
<evidence type="ECO:0000256" key="1">
    <source>
        <dbReference type="SAM" id="MobiDB-lite"/>
    </source>
</evidence>
<dbReference type="AlphaFoldDB" id="A0A0F9J5B9"/>
<name>A0A0F9J5B9_9ZZZZ</name>
<dbReference type="EMBL" id="LAZR01012296">
    <property type="protein sequence ID" value="KKM27574.1"/>
    <property type="molecule type" value="Genomic_DNA"/>
</dbReference>
<feature type="compositionally biased region" description="Low complexity" evidence="1">
    <location>
        <begin position="205"/>
        <end position="215"/>
    </location>
</feature>
<protein>
    <submittedName>
        <fullName evidence="2">Uncharacterized protein</fullName>
    </submittedName>
</protein>
<comment type="caution">
    <text evidence="2">The sequence shown here is derived from an EMBL/GenBank/DDBJ whole genome shotgun (WGS) entry which is preliminary data.</text>
</comment>
<gene>
    <name evidence="2" type="ORF">LCGC14_1573360</name>
</gene>
<accession>A0A0F9J5B9</accession>
<feature type="region of interest" description="Disordered" evidence="1">
    <location>
        <begin position="204"/>
        <end position="227"/>
    </location>
</feature>